<dbReference type="EMBL" id="JASMWN010000022">
    <property type="protein sequence ID" value="MDU9006279.1"/>
    <property type="molecule type" value="Genomic_DNA"/>
</dbReference>
<evidence type="ECO:0000313" key="1">
    <source>
        <dbReference type="EMBL" id="MDU9006279.1"/>
    </source>
</evidence>
<reference evidence="2" key="1">
    <citation type="submission" date="2023-05" db="EMBL/GenBank/DDBJ databases">
        <title>Sedimentitalea sp. nov. JM2-8.</title>
        <authorList>
            <person name="Huang J."/>
        </authorList>
    </citation>
    <scope>NUCLEOTIDE SEQUENCE [LARGE SCALE GENOMIC DNA]</scope>
    <source>
        <strain evidence="2">KHS03</strain>
    </source>
</reference>
<gene>
    <name evidence="1" type="ORF">QO231_20820</name>
</gene>
<comment type="caution">
    <text evidence="1">The sequence shown here is derived from an EMBL/GenBank/DDBJ whole genome shotgun (WGS) entry which is preliminary data.</text>
</comment>
<keyword evidence="2" id="KW-1185">Reference proteome</keyword>
<proteinExistence type="predicted"/>
<sequence length="129" mass="14067">MDGTETGDPKSMRELAPGLKASARVLQCVQALNHLAQEQIYSVIEDPAAFADWYKQRLASEDRDADWIEGTFRLSNYDAPDFSAIKTPVIDGDTLTFIAVNRQLGAVYLAMADLGDAGGLTRAYEPLVA</sequence>
<organism evidence="1 2">
    <name type="scientific">Sedimentitalea todarodis</name>
    <dbReference type="NCBI Taxonomy" id="1631240"/>
    <lineage>
        <taxon>Bacteria</taxon>
        <taxon>Pseudomonadati</taxon>
        <taxon>Pseudomonadota</taxon>
        <taxon>Alphaproteobacteria</taxon>
        <taxon>Rhodobacterales</taxon>
        <taxon>Paracoccaceae</taxon>
        <taxon>Sedimentitalea</taxon>
    </lineage>
</organism>
<protein>
    <submittedName>
        <fullName evidence="1">Uncharacterized protein</fullName>
    </submittedName>
</protein>
<dbReference type="RefSeq" id="WP_316781090.1">
    <property type="nucleotide sequence ID" value="NZ_JASMWN010000022.1"/>
</dbReference>
<evidence type="ECO:0000313" key="2">
    <source>
        <dbReference type="Proteomes" id="UP001255416"/>
    </source>
</evidence>
<accession>A0ABU3VJE7</accession>
<name>A0ABU3VJE7_9RHOB</name>
<dbReference type="Proteomes" id="UP001255416">
    <property type="component" value="Unassembled WGS sequence"/>
</dbReference>